<dbReference type="GO" id="GO:0000978">
    <property type="term" value="F:RNA polymerase II cis-regulatory region sequence-specific DNA binding"/>
    <property type="evidence" value="ECO:0007669"/>
    <property type="project" value="UniProtKB-ARBA"/>
</dbReference>
<name>A0AAV2KYL3_KNICA</name>
<keyword evidence="6 11" id="KW-0238">DNA-binding</keyword>
<dbReference type="GO" id="GO:0030902">
    <property type="term" value="P:hindbrain development"/>
    <property type="evidence" value="ECO:0007669"/>
    <property type="project" value="UniProtKB-ARBA"/>
</dbReference>
<dbReference type="SMART" id="SM00389">
    <property type="entry name" value="HOX"/>
    <property type="match status" value="1"/>
</dbReference>
<sequence>MPQKDYRGHTGWESGVASMMQTSHSGVNQLGGVFVNGRPLPDSTRQKIVELAHSGARPCDISRILQVSNGCVSKILGRYYETGSIRPRAIGGSKPRVATPEVVGRISQYKRECPSIFAWEIRDRLLAEGICTNDNIPSVSSINRVLRNLASDKQQMCPAGAEGMFDKLKMLNGQAAWGGRNSWFPGTTLTTNDCLEPEGTENTISANSDDSEETQMRLQLKRKLQRNRTSFTQEQIDALEKEFERTHYPDVFARERLANKIDLPEARIQVWFSNRRAKWRREEKLRNQRRQASNTTNHIPISSSFSAMPFSSGSMLSRSEPILSNSYSFSMATSLPVQPSNHSSYSCMLPSGTALNGRSYETYSASHMQSHINSQSMSSAATSSTGLISPGISVPVQVPGSEGDMSQYWPRLQ</sequence>
<dbReference type="FunFam" id="1.10.10.10:FF:000003">
    <property type="entry name" value="Paired box protein Pax-6"/>
    <property type="match status" value="1"/>
</dbReference>
<keyword evidence="16" id="KW-1185">Reference proteome</keyword>
<feature type="domain" description="Paired" evidence="14">
    <location>
        <begin position="23"/>
        <end position="149"/>
    </location>
</feature>
<gene>
    <name evidence="15" type="ORF">KC01_LOCUS24016</name>
</gene>
<dbReference type="GO" id="GO:0045944">
    <property type="term" value="P:positive regulation of transcription by RNA polymerase II"/>
    <property type="evidence" value="ECO:0007669"/>
    <property type="project" value="UniProtKB-ARBA"/>
</dbReference>
<dbReference type="GO" id="GO:0000785">
    <property type="term" value="C:chromatin"/>
    <property type="evidence" value="ECO:0007669"/>
    <property type="project" value="UniProtKB-ARBA"/>
</dbReference>
<comment type="subcellular location">
    <subcellularLocation>
        <location evidence="1 11 12">Nucleus</location>
    </subcellularLocation>
</comment>
<evidence type="ECO:0000256" key="5">
    <source>
        <dbReference type="ARBA" id="ARBA00023015"/>
    </source>
</evidence>
<dbReference type="Pfam" id="PF00292">
    <property type="entry name" value="PAX"/>
    <property type="match status" value="1"/>
</dbReference>
<comment type="similarity">
    <text evidence="2">Belongs to the paired homeobox family.</text>
</comment>
<dbReference type="InterPro" id="IPR043182">
    <property type="entry name" value="PAIRED_DNA-bd_dom"/>
</dbReference>
<evidence type="ECO:0000256" key="2">
    <source>
        <dbReference type="ARBA" id="ARBA00005733"/>
    </source>
</evidence>
<keyword evidence="5" id="KW-0805">Transcription regulation</keyword>
<evidence type="ECO:0000256" key="9">
    <source>
        <dbReference type="ARBA" id="ARBA00023242"/>
    </source>
</evidence>
<evidence type="ECO:0000256" key="4">
    <source>
        <dbReference type="ARBA" id="ARBA00022724"/>
    </source>
</evidence>
<dbReference type="FunFam" id="1.10.10.60:FF:000028">
    <property type="entry name" value="Paired box protein Pax-6"/>
    <property type="match status" value="1"/>
</dbReference>
<dbReference type="InterPro" id="IPR009057">
    <property type="entry name" value="Homeodomain-like_sf"/>
</dbReference>
<feature type="domain" description="Homeobox" evidence="13">
    <location>
        <begin position="222"/>
        <end position="282"/>
    </location>
</feature>
<dbReference type="GO" id="GO:0010628">
    <property type="term" value="P:positive regulation of gene expression"/>
    <property type="evidence" value="ECO:0007669"/>
    <property type="project" value="UniProtKB-ARBA"/>
</dbReference>
<protein>
    <recommendedName>
        <fullName evidence="10">Paired box protein Pax-6</fullName>
    </recommendedName>
</protein>
<organism evidence="15 16">
    <name type="scientific">Knipowitschia caucasica</name>
    <name type="common">Caucasian dwarf goby</name>
    <name type="synonym">Pomatoschistus caucasicus</name>
    <dbReference type="NCBI Taxonomy" id="637954"/>
    <lineage>
        <taxon>Eukaryota</taxon>
        <taxon>Metazoa</taxon>
        <taxon>Chordata</taxon>
        <taxon>Craniata</taxon>
        <taxon>Vertebrata</taxon>
        <taxon>Euteleostomi</taxon>
        <taxon>Actinopterygii</taxon>
        <taxon>Neopterygii</taxon>
        <taxon>Teleostei</taxon>
        <taxon>Neoteleostei</taxon>
        <taxon>Acanthomorphata</taxon>
        <taxon>Gobiaria</taxon>
        <taxon>Gobiiformes</taxon>
        <taxon>Gobioidei</taxon>
        <taxon>Gobiidae</taxon>
        <taxon>Gobiinae</taxon>
        <taxon>Knipowitschia</taxon>
    </lineage>
</organism>
<keyword evidence="4" id="KW-0563">Paired box</keyword>
<evidence type="ECO:0000313" key="16">
    <source>
        <dbReference type="Proteomes" id="UP001497482"/>
    </source>
</evidence>
<evidence type="ECO:0000256" key="10">
    <source>
        <dbReference type="ARBA" id="ARBA00044108"/>
    </source>
</evidence>
<dbReference type="GO" id="GO:0005634">
    <property type="term" value="C:nucleus"/>
    <property type="evidence" value="ECO:0007669"/>
    <property type="project" value="UniProtKB-SubCell"/>
</dbReference>
<evidence type="ECO:0000256" key="8">
    <source>
        <dbReference type="ARBA" id="ARBA00023163"/>
    </source>
</evidence>
<dbReference type="GO" id="GO:0003322">
    <property type="term" value="P:pancreatic A cell development"/>
    <property type="evidence" value="ECO:0007669"/>
    <property type="project" value="UniProtKB-ARBA"/>
</dbReference>
<dbReference type="SUPFAM" id="SSF46689">
    <property type="entry name" value="Homeodomain-like"/>
    <property type="match status" value="2"/>
</dbReference>
<evidence type="ECO:0000259" key="14">
    <source>
        <dbReference type="PROSITE" id="PS51057"/>
    </source>
</evidence>
<keyword evidence="9 11" id="KW-0539">Nucleus</keyword>
<dbReference type="PROSITE" id="PS00027">
    <property type="entry name" value="HOMEOBOX_1"/>
    <property type="match status" value="1"/>
</dbReference>
<keyword evidence="7 11" id="KW-0371">Homeobox</keyword>
<dbReference type="PROSITE" id="PS00034">
    <property type="entry name" value="PAIRED_1"/>
    <property type="match status" value="1"/>
</dbReference>
<feature type="DNA-binding region" description="Homeobox" evidence="11">
    <location>
        <begin position="224"/>
        <end position="283"/>
    </location>
</feature>
<dbReference type="PROSITE" id="PS50071">
    <property type="entry name" value="HOMEOBOX_2"/>
    <property type="match status" value="1"/>
</dbReference>
<dbReference type="CDD" id="cd00131">
    <property type="entry name" value="PAX"/>
    <property type="match status" value="1"/>
</dbReference>
<dbReference type="SMART" id="SM00351">
    <property type="entry name" value="PAX"/>
    <property type="match status" value="1"/>
</dbReference>
<evidence type="ECO:0000256" key="7">
    <source>
        <dbReference type="ARBA" id="ARBA00023155"/>
    </source>
</evidence>
<evidence type="ECO:0000259" key="13">
    <source>
        <dbReference type="PROSITE" id="PS50071"/>
    </source>
</evidence>
<dbReference type="PANTHER" id="PTHR45636">
    <property type="entry name" value="PAIRED BOX PROTEIN PAX-6-RELATED-RELATED"/>
    <property type="match status" value="1"/>
</dbReference>
<dbReference type="AlphaFoldDB" id="A0AAV2KYL3"/>
<proteinExistence type="inferred from homology"/>
<dbReference type="GO" id="GO:0000981">
    <property type="term" value="F:DNA-binding transcription factor activity, RNA polymerase II-specific"/>
    <property type="evidence" value="ECO:0007669"/>
    <property type="project" value="InterPro"/>
</dbReference>
<dbReference type="PRINTS" id="PR00027">
    <property type="entry name" value="PAIREDBOX"/>
</dbReference>
<dbReference type="Pfam" id="PF00046">
    <property type="entry name" value="Homeodomain"/>
    <property type="match status" value="1"/>
</dbReference>
<reference evidence="15 16" key="1">
    <citation type="submission" date="2024-04" db="EMBL/GenBank/DDBJ databases">
        <authorList>
            <person name="Waldvogel A.-M."/>
            <person name="Schoenle A."/>
        </authorList>
    </citation>
    <scope>NUCLEOTIDE SEQUENCE [LARGE SCALE GENOMIC DNA]</scope>
</reference>
<evidence type="ECO:0000256" key="3">
    <source>
        <dbReference type="ARBA" id="ARBA00022473"/>
    </source>
</evidence>
<keyword evidence="8" id="KW-0804">Transcription</keyword>
<dbReference type="InterPro" id="IPR043565">
    <property type="entry name" value="PAX_fam"/>
</dbReference>
<dbReference type="InterPro" id="IPR001523">
    <property type="entry name" value="Paired_dom"/>
</dbReference>
<dbReference type="InterPro" id="IPR036388">
    <property type="entry name" value="WH-like_DNA-bd_sf"/>
</dbReference>
<dbReference type="InterPro" id="IPR017970">
    <property type="entry name" value="Homeobox_CS"/>
</dbReference>
<dbReference type="EMBL" id="OZ035842">
    <property type="protein sequence ID" value="CAL1595168.1"/>
    <property type="molecule type" value="Genomic_DNA"/>
</dbReference>
<dbReference type="Gene3D" id="1.10.10.10">
    <property type="entry name" value="Winged helix-like DNA-binding domain superfamily/Winged helix DNA-binding domain"/>
    <property type="match status" value="2"/>
</dbReference>
<accession>A0AAV2KYL3</accession>
<evidence type="ECO:0000256" key="6">
    <source>
        <dbReference type="ARBA" id="ARBA00023125"/>
    </source>
</evidence>
<dbReference type="PROSITE" id="PS51057">
    <property type="entry name" value="PAIRED_2"/>
    <property type="match status" value="1"/>
</dbReference>
<dbReference type="PANTHER" id="PTHR45636:SF41">
    <property type="entry name" value="PAIRED BOX PROTEIN PAX-6-RELATED"/>
    <property type="match status" value="1"/>
</dbReference>
<dbReference type="GO" id="GO:0009952">
    <property type="term" value="P:anterior/posterior pattern specification"/>
    <property type="evidence" value="ECO:0007669"/>
    <property type="project" value="UniProtKB-ARBA"/>
</dbReference>
<keyword evidence="3" id="KW-0217">Developmental protein</keyword>
<evidence type="ECO:0000256" key="12">
    <source>
        <dbReference type="RuleBase" id="RU000682"/>
    </source>
</evidence>
<dbReference type="FunFam" id="1.10.10.10:FF:000069">
    <property type="entry name" value="Paired box protein Pax-6"/>
    <property type="match status" value="1"/>
</dbReference>
<dbReference type="Gene3D" id="1.10.10.60">
    <property type="entry name" value="Homeodomain-like"/>
    <property type="match status" value="1"/>
</dbReference>
<dbReference type="GO" id="GO:0050877">
    <property type="term" value="P:nervous system process"/>
    <property type="evidence" value="ECO:0007669"/>
    <property type="project" value="UniProtKB-ARBA"/>
</dbReference>
<dbReference type="InterPro" id="IPR001356">
    <property type="entry name" value="HD"/>
</dbReference>
<dbReference type="Proteomes" id="UP001497482">
    <property type="component" value="Chromosome 20"/>
</dbReference>
<dbReference type="CDD" id="cd00086">
    <property type="entry name" value="homeodomain"/>
    <property type="match status" value="1"/>
</dbReference>
<evidence type="ECO:0000256" key="11">
    <source>
        <dbReference type="PROSITE-ProRule" id="PRU00108"/>
    </source>
</evidence>
<evidence type="ECO:0000256" key="1">
    <source>
        <dbReference type="ARBA" id="ARBA00004123"/>
    </source>
</evidence>
<evidence type="ECO:0000313" key="15">
    <source>
        <dbReference type="EMBL" id="CAL1595168.1"/>
    </source>
</evidence>
<dbReference type="GO" id="GO:0048593">
    <property type="term" value="P:camera-type eye morphogenesis"/>
    <property type="evidence" value="ECO:0007669"/>
    <property type="project" value="UniProtKB-ARBA"/>
</dbReference>